<comment type="caution">
    <text evidence="7">The sequence shown here is derived from an EMBL/GenBank/DDBJ whole genome shotgun (WGS) entry which is preliminary data.</text>
</comment>
<dbReference type="Gene3D" id="3.30.40.10">
    <property type="entry name" value="Zinc/RING finger domain, C3HC4 (zinc finger)"/>
    <property type="match status" value="1"/>
</dbReference>
<keyword evidence="3" id="KW-0862">Zinc</keyword>
<dbReference type="AlphaFoldDB" id="A0A9Q0KQU8"/>
<organism evidence="7 8">
    <name type="scientific">Protea cynaroides</name>
    <dbReference type="NCBI Taxonomy" id="273540"/>
    <lineage>
        <taxon>Eukaryota</taxon>
        <taxon>Viridiplantae</taxon>
        <taxon>Streptophyta</taxon>
        <taxon>Embryophyta</taxon>
        <taxon>Tracheophyta</taxon>
        <taxon>Spermatophyta</taxon>
        <taxon>Magnoliopsida</taxon>
        <taxon>Proteales</taxon>
        <taxon>Proteaceae</taxon>
        <taxon>Protea</taxon>
    </lineage>
</organism>
<evidence type="ECO:0000256" key="4">
    <source>
        <dbReference type="PROSITE-ProRule" id="PRU00175"/>
    </source>
</evidence>
<evidence type="ECO:0000313" key="7">
    <source>
        <dbReference type="EMBL" id="KAJ4974974.1"/>
    </source>
</evidence>
<keyword evidence="1" id="KW-0479">Metal-binding</keyword>
<gene>
    <name evidence="7" type="ORF">NE237_008148</name>
</gene>
<evidence type="ECO:0000256" key="5">
    <source>
        <dbReference type="SAM" id="Phobius"/>
    </source>
</evidence>
<evidence type="ECO:0000259" key="6">
    <source>
        <dbReference type="PROSITE" id="PS50089"/>
    </source>
</evidence>
<keyword evidence="5" id="KW-0472">Membrane</keyword>
<feature type="domain" description="RING-type" evidence="6">
    <location>
        <begin position="101"/>
        <end position="143"/>
    </location>
</feature>
<dbReference type="SUPFAM" id="SSF57850">
    <property type="entry name" value="RING/U-box"/>
    <property type="match status" value="1"/>
</dbReference>
<dbReference type="SMART" id="SM00184">
    <property type="entry name" value="RING"/>
    <property type="match status" value="1"/>
</dbReference>
<reference evidence="7" key="1">
    <citation type="journal article" date="2023" name="Plant J.">
        <title>The genome of the king protea, Protea cynaroides.</title>
        <authorList>
            <person name="Chang J."/>
            <person name="Duong T.A."/>
            <person name="Schoeman C."/>
            <person name="Ma X."/>
            <person name="Roodt D."/>
            <person name="Barker N."/>
            <person name="Li Z."/>
            <person name="Van de Peer Y."/>
            <person name="Mizrachi E."/>
        </authorList>
    </citation>
    <scope>NUCLEOTIDE SEQUENCE</scope>
    <source>
        <tissue evidence="7">Young leaves</tissue>
    </source>
</reference>
<evidence type="ECO:0000256" key="1">
    <source>
        <dbReference type="ARBA" id="ARBA00022723"/>
    </source>
</evidence>
<keyword evidence="5" id="KW-0812">Transmembrane</keyword>
<protein>
    <recommendedName>
        <fullName evidence="6">RING-type domain-containing protein</fullName>
    </recommendedName>
</protein>
<keyword evidence="2 4" id="KW-0863">Zinc-finger</keyword>
<proteinExistence type="predicted"/>
<evidence type="ECO:0000256" key="2">
    <source>
        <dbReference type="ARBA" id="ARBA00022771"/>
    </source>
</evidence>
<keyword evidence="8" id="KW-1185">Reference proteome</keyword>
<dbReference type="GO" id="GO:0016567">
    <property type="term" value="P:protein ubiquitination"/>
    <property type="evidence" value="ECO:0007669"/>
    <property type="project" value="TreeGrafter"/>
</dbReference>
<keyword evidence="5" id="KW-1133">Transmembrane helix</keyword>
<dbReference type="Pfam" id="PF13639">
    <property type="entry name" value="zf-RING_2"/>
    <property type="match status" value="1"/>
</dbReference>
<evidence type="ECO:0000256" key="3">
    <source>
        <dbReference type="ARBA" id="ARBA00022833"/>
    </source>
</evidence>
<dbReference type="PANTHER" id="PTHR45969:SF55">
    <property type="entry name" value="OS07G0686300 PROTEIN"/>
    <property type="match status" value="1"/>
</dbReference>
<dbReference type="InterPro" id="IPR001841">
    <property type="entry name" value="Znf_RING"/>
</dbReference>
<sequence length="242" mass="27460">MQQRLMDIYNPTLVIVFSPLLFILILCISTVLFPMFIHQSIVLIMRLLQRTYSKLGFGLDLLVNGTQLDSVPDNLKFLEELGITPIKCSESDSKDKEDVDCAVCLCKIEAGEEVRELRCEHLFHRVCLDRWVGFQRYTCPLCRDSLAPRRVVSGIGDEQGFAEEVILKFTSVSAYFGRCRWWLRNVEMGERLCNLIKNVNQQTSLFLDRVINRSILTRSDVTGNNFVVAGVDAGMTLAADGL</sequence>
<name>A0A9Q0KQU8_9MAGN</name>
<dbReference type="PANTHER" id="PTHR45969">
    <property type="entry name" value="RING ZINC FINGER PROTEIN-RELATED"/>
    <property type="match status" value="1"/>
</dbReference>
<dbReference type="GO" id="GO:0061630">
    <property type="term" value="F:ubiquitin protein ligase activity"/>
    <property type="evidence" value="ECO:0007669"/>
    <property type="project" value="TreeGrafter"/>
</dbReference>
<dbReference type="EMBL" id="JAMYWD010000004">
    <property type="protein sequence ID" value="KAJ4974974.1"/>
    <property type="molecule type" value="Genomic_DNA"/>
</dbReference>
<dbReference type="PROSITE" id="PS50089">
    <property type="entry name" value="ZF_RING_2"/>
    <property type="match status" value="1"/>
</dbReference>
<evidence type="ECO:0000313" key="8">
    <source>
        <dbReference type="Proteomes" id="UP001141806"/>
    </source>
</evidence>
<accession>A0A9Q0KQU8</accession>
<dbReference type="GO" id="GO:0008270">
    <property type="term" value="F:zinc ion binding"/>
    <property type="evidence" value="ECO:0007669"/>
    <property type="project" value="UniProtKB-KW"/>
</dbReference>
<dbReference type="InterPro" id="IPR013083">
    <property type="entry name" value="Znf_RING/FYVE/PHD"/>
</dbReference>
<feature type="transmembrane region" description="Helical" evidence="5">
    <location>
        <begin position="12"/>
        <end position="37"/>
    </location>
</feature>
<dbReference type="OrthoDB" id="9984778at2759"/>
<dbReference type="Proteomes" id="UP001141806">
    <property type="component" value="Unassembled WGS sequence"/>
</dbReference>